<evidence type="ECO:0000256" key="3">
    <source>
        <dbReference type="SAM" id="MobiDB-lite"/>
    </source>
</evidence>
<dbReference type="PANTHER" id="PTHR31001">
    <property type="entry name" value="UNCHARACTERIZED TRANSCRIPTIONAL REGULATORY PROTEIN"/>
    <property type="match status" value="1"/>
</dbReference>
<accession>A0A8H7T2R1</accession>
<feature type="compositionally biased region" description="Polar residues" evidence="3">
    <location>
        <begin position="30"/>
        <end position="41"/>
    </location>
</feature>
<dbReference type="SMART" id="SM00906">
    <property type="entry name" value="Fungal_trans"/>
    <property type="match status" value="1"/>
</dbReference>
<dbReference type="GO" id="GO:0003677">
    <property type="term" value="F:DNA binding"/>
    <property type="evidence" value="ECO:0007669"/>
    <property type="project" value="InterPro"/>
</dbReference>
<evidence type="ECO:0000313" key="6">
    <source>
        <dbReference type="Proteomes" id="UP000664132"/>
    </source>
</evidence>
<dbReference type="CDD" id="cd12148">
    <property type="entry name" value="fungal_TF_MHR"/>
    <property type="match status" value="1"/>
</dbReference>
<evidence type="ECO:0000259" key="4">
    <source>
        <dbReference type="SMART" id="SM00906"/>
    </source>
</evidence>
<dbReference type="Proteomes" id="UP000664132">
    <property type="component" value="Unassembled WGS sequence"/>
</dbReference>
<dbReference type="GO" id="GO:0005634">
    <property type="term" value="C:nucleus"/>
    <property type="evidence" value="ECO:0007669"/>
    <property type="project" value="UniProtKB-SubCell"/>
</dbReference>
<gene>
    <name evidence="5" type="ORF">IFR04_012730</name>
</gene>
<sequence>MLVAGGRNTIAEDKLQHLETLVTQLIQNQKSDASGNSNSPRKLQLLSGIPDKGRSPAETSAETSPARETYVGSTHWSSMLEDIHELKIALAETPETLKDEQFISSDLLKSDGELIFGLPGNYSLGRIISQFLPPKVEVDRFLARYFQGETYIVPFIHTYQFQRQYRDFWADTAKVNPLWLSMLFSVCHMASLFGRNSGSPYSPRRALSNGRHSLHTAAGQCLVLGKYHRPQKFGIEALALYGQCKNLLTLDPSQEVGTILSMIVRMSYGMGYHRDPDHFGNFTVFEGEMRRRFWASVKQMDLMTCFQLGLPSNINLEHCDTRSPRNLLDSDFDEDTITLPISRSENEPSKLLWFIVKERQVVSFSKVCQDALSFKETSDNDIIELDAEIRRMYASVPNILQARPMEESIADEPFLIMTRIYIHFIYLKSLCVLHRKYMARGHDFSTRTCVEAGMKLVHQFIEMNEEFAPGGQLHNQRWMLTNFTVNDFLLGNMVLSLAVHSCQKRSTEPSTIDMETRMKIVDLLRQSYSVCLAIAPVSKDALRVSQIIRLTLNRAFAKSTDLTVVSSSQELTAASNSITDTSTSNSAAEPAGSAISILPPWQSSMPGDDATFGLFDHTEFSSYEFEGIDWMNLDSSLAMYDISA</sequence>
<dbReference type="EMBL" id="JAFJYH010000280">
    <property type="protein sequence ID" value="KAG4414124.1"/>
    <property type="molecule type" value="Genomic_DNA"/>
</dbReference>
<dbReference type="Pfam" id="PF04082">
    <property type="entry name" value="Fungal_trans"/>
    <property type="match status" value="1"/>
</dbReference>
<evidence type="ECO:0000256" key="2">
    <source>
        <dbReference type="ARBA" id="ARBA00023242"/>
    </source>
</evidence>
<proteinExistence type="predicted"/>
<feature type="domain" description="Xylanolytic transcriptional activator regulatory" evidence="4">
    <location>
        <begin position="256"/>
        <end position="330"/>
    </location>
</feature>
<evidence type="ECO:0000313" key="5">
    <source>
        <dbReference type="EMBL" id="KAG4414124.1"/>
    </source>
</evidence>
<comment type="subcellular location">
    <subcellularLocation>
        <location evidence="1">Nucleus</location>
    </subcellularLocation>
</comment>
<dbReference type="InterPro" id="IPR007219">
    <property type="entry name" value="XnlR_reg_dom"/>
</dbReference>
<dbReference type="PANTHER" id="PTHR31001:SF49">
    <property type="entry name" value="ZN(II)2CYS6 TRANSCRIPTION FACTOR (EUROFUNG)"/>
    <property type="match status" value="1"/>
</dbReference>
<dbReference type="GO" id="GO:0006351">
    <property type="term" value="P:DNA-templated transcription"/>
    <property type="evidence" value="ECO:0007669"/>
    <property type="project" value="InterPro"/>
</dbReference>
<keyword evidence="2" id="KW-0539">Nucleus</keyword>
<comment type="caution">
    <text evidence="5">The sequence shown here is derived from an EMBL/GenBank/DDBJ whole genome shotgun (WGS) entry which is preliminary data.</text>
</comment>
<name>A0A8H7T2R1_9HELO</name>
<dbReference type="AlphaFoldDB" id="A0A8H7T2R1"/>
<dbReference type="GO" id="GO:0008270">
    <property type="term" value="F:zinc ion binding"/>
    <property type="evidence" value="ECO:0007669"/>
    <property type="project" value="InterPro"/>
</dbReference>
<feature type="region of interest" description="Disordered" evidence="3">
    <location>
        <begin position="30"/>
        <end position="68"/>
    </location>
</feature>
<keyword evidence="6" id="KW-1185">Reference proteome</keyword>
<organism evidence="5 6">
    <name type="scientific">Cadophora malorum</name>
    <dbReference type="NCBI Taxonomy" id="108018"/>
    <lineage>
        <taxon>Eukaryota</taxon>
        <taxon>Fungi</taxon>
        <taxon>Dikarya</taxon>
        <taxon>Ascomycota</taxon>
        <taxon>Pezizomycotina</taxon>
        <taxon>Leotiomycetes</taxon>
        <taxon>Helotiales</taxon>
        <taxon>Ploettnerulaceae</taxon>
        <taxon>Cadophora</taxon>
    </lineage>
</organism>
<dbReference type="InterPro" id="IPR050613">
    <property type="entry name" value="Sec_Metabolite_Reg"/>
</dbReference>
<evidence type="ECO:0000256" key="1">
    <source>
        <dbReference type="ARBA" id="ARBA00004123"/>
    </source>
</evidence>
<dbReference type="OrthoDB" id="4934715at2759"/>
<protein>
    <recommendedName>
        <fullName evidence="4">Xylanolytic transcriptional activator regulatory domain-containing protein</fullName>
    </recommendedName>
</protein>
<reference evidence="5" key="1">
    <citation type="submission" date="2021-02" db="EMBL/GenBank/DDBJ databases">
        <title>Genome sequence Cadophora malorum strain M34.</title>
        <authorList>
            <person name="Stefanovic E."/>
            <person name="Vu D."/>
            <person name="Scully C."/>
            <person name="Dijksterhuis J."/>
            <person name="Roader J."/>
            <person name="Houbraken J."/>
        </authorList>
    </citation>
    <scope>NUCLEOTIDE SEQUENCE</scope>
    <source>
        <strain evidence="5">M34</strain>
    </source>
</reference>